<proteinExistence type="predicted"/>
<accession>A0A919MIT4</accession>
<sequence length="239" mass="25270">MSPVYDTTMAGAYLRGRTLRAEDVAAWMSAAAPHLPGPGGRILDLGAGTGRFTAALGQATGATVIACEPSPAMRAVCPREGNLVGGAAETPPFRRASFDAVWASQVLHHVRDLAAFARGIRHVLRPGGRLLLRGGFGAPELIPLHRWFPSAFGDSHGLLAEVAARLSACGVSRTARVEVPQRYAGSARELVDKVATRSLSNLARLPDDDFAAGLRAVRRDAPGLSYPLDERLDLVVFTG</sequence>
<dbReference type="Gene3D" id="3.40.50.150">
    <property type="entry name" value="Vaccinia Virus protein VP39"/>
    <property type="match status" value="1"/>
</dbReference>
<dbReference type="InterPro" id="IPR050508">
    <property type="entry name" value="Methyltransf_Superfamily"/>
</dbReference>
<dbReference type="Proteomes" id="UP000647172">
    <property type="component" value="Unassembled WGS sequence"/>
</dbReference>
<dbReference type="InterPro" id="IPR013216">
    <property type="entry name" value="Methyltransf_11"/>
</dbReference>
<dbReference type="RefSeq" id="WP_203771308.1">
    <property type="nucleotide sequence ID" value="NZ_BAAAYJ010000039.1"/>
</dbReference>
<organism evidence="2 3">
    <name type="scientific">Actinoplanes nipponensis</name>
    <dbReference type="NCBI Taxonomy" id="135950"/>
    <lineage>
        <taxon>Bacteria</taxon>
        <taxon>Bacillati</taxon>
        <taxon>Actinomycetota</taxon>
        <taxon>Actinomycetes</taxon>
        <taxon>Micromonosporales</taxon>
        <taxon>Micromonosporaceae</taxon>
        <taxon>Actinoplanes</taxon>
    </lineage>
</organism>
<evidence type="ECO:0000313" key="2">
    <source>
        <dbReference type="EMBL" id="GIE51079.1"/>
    </source>
</evidence>
<comment type="caution">
    <text evidence="2">The sequence shown here is derived from an EMBL/GenBank/DDBJ whole genome shotgun (WGS) entry which is preliminary data.</text>
</comment>
<evidence type="ECO:0000259" key="1">
    <source>
        <dbReference type="Pfam" id="PF08241"/>
    </source>
</evidence>
<dbReference type="InterPro" id="IPR029063">
    <property type="entry name" value="SAM-dependent_MTases_sf"/>
</dbReference>
<dbReference type="AlphaFoldDB" id="A0A919MIT4"/>
<name>A0A919MIT4_9ACTN</name>
<dbReference type="PANTHER" id="PTHR42912">
    <property type="entry name" value="METHYLTRANSFERASE"/>
    <property type="match status" value="1"/>
</dbReference>
<gene>
    <name evidence="2" type="ORF">Ani05nite_46130</name>
</gene>
<reference evidence="2" key="1">
    <citation type="submission" date="2021-01" db="EMBL/GenBank/DDBJ databases">
        <title>Whole genome shotgun sequence of Actinoplanes nipponensis NBRC 14063.</title>
        <authorList>
            <person name="Komaki H."/>
            <person name="Tamura T."/>
        </authorList>
    </citation>
    <scope>NUCLEOTIDE SEQUENCE</scope>
    <source>
        <strain evidence="2">NBRC 14063</strain>
    </source>
</reference>
<protein>
    <recommendedName>
        <fullName evidence="1">Methyltransferase type 11 domain-containing protein</fullName>
    </recommendedName>
</protein>
<dbReference type="GO" id="GO:0008757">
    <property type="term" value="F:S-adenosylmethionine-dependent methyltransferase activity"/>
    <property type="evidence" value="ECO:0007669"/>
    <property type="project" value="InterPro"/>
</dbReference>
<dbReference type="SUPFAM" id="SSF53335">
    <property type="entry name" value="S-adenosyl-L-methionine-dependent methyltransferases"/>
    <property type="match status" value="1"/>
</dbReference>
<dbReference type="Pfam" id="PF08241">
    <property type="entry name" value="Methyltransf_11"/>
    <property type="match status" value="1"/>
</dbReference>
<dbReference type="EMBL" id="BOMQ01000054">
    <property type="protein sequence ID" value="GIE51079.1"/>
    <property type="molecule type" value="Genomic_DNA"/>
</dbReference>
<feature type="domain" description="Methyltransferase type 11" evidence="1">
    <location>
        <begin position="43"/>
        <end position="131"/>
    </location>
</feature>
<dbReference type="CDD" id="cd02440">
    <property type="entry name" value="AdoMet_MTases"/>
    <property type="match status" value="1"/>
</dbReference>
<evidence type="ECO:0000313" key="3">
    <source>
        <dbReference type="Proteomes" id="UP000647172"/>
    </source>
</evidence>
<keyword evidence="3" id="KW-1185">Reference proteome</keyword>